<keyword evidence="6 9" id="KW-0812">Transmembrane</keyword>
<dbReference type="InterPro" id="IPR036097">
    <property type="entry name" value="HisK_dim/P_sf"/>
</dbReference>
<dbReference type="SMART" id="SM00388">
    <property type="entry name" value="HisKA"/>
    <property type="match status" value="1"/>
</dbReference>
<dbReference type="EMBL" id="JABCUS010000031">
    <property type="protein sequence ID" value="NMX04333.1"/>
    <property type="molecule type" value="Genomic_DNA"/>
</dbReference>
<evidence type="ECO:0000256" key="7">
    <source>
        <dbReference type="ARBA" id="ARBA00022777"/>
    </source>
</evidence>
<evidence type="ECO:0000313" key="11">
    <source>
        <dbReference type="EMBL" id="NMX04333.1"/>
    </source>
</evidence>
<evidence type="ECO:0000256" key="4">
    <source>
        <dbReference type="ARBA" id="ARBA00022553"/>
    </source>
</evidence>
<feature type="transmembrane region" description="Helical" evidence="9">
    <location>
        <begin position="12"/>
        <end position="33"/>
    </location>
</feature>
<feature type="domain" description="Histidine kinase" evidence="10">
    <location>
        <begin position="239"/>
        <end position="456"/>
    </location>
</feature>
<dbReference type="GO" id="GO:0005886">
    <property type="term" value="C:plasma membrane"/>
    <property type="evidence" value="ECO:0007669"/>
    <property type="project" value="UniProtKB-SubCell"/>
</dbReference>
<dbReference type="SMART" id="SM00387">
    <property type="entry name" value="HATPase_c"/>
    <property type="match status" value="1"/>
</dbReference>
<dbReference type="EC" id="2.7.13.3" evidence="3"/>
<dbReference type="SUPFAM" id="SSF47384">
    <property type="entry name" value="Homodimeric domain of signal transducing histidine kinase"/>
    <property type="match status" value="1"/>
</dbReference>
<comment type="catalytic activity">
    <reaction evidence="1">
        <text>ATP + protein L-histidine = ADP + protein N-phospho-L-histidine.</text>
        <dbReference type="EC" id="2.7.13.3"/>
    </reaction>
</comment>
<evidence type="ECO:0000256" key="8">
    <source>
        <dbReference type="ARBA" id="ARBA00022989"/>
    </source>
</evidence>
<dbReference type="Gene3D" id="3.30.565.10">
    <property type="entry name" value="Histidine kinase-like ATPase, C-terminal domain"/>
    <property type="match status" value="1"/>
</dbReference>
<dbReference type="PROSITE" id="PS50109">
    <property type="entry name" value="HIS_KIN"/>
    <property type="match status" value="1"/>
</dbReference>
<dbReference type="InterPro" id="IPR050428">
    <property type="entry name" value="TCS_sensor_his_kinase"/>
</dbReference>
<dbReference type="PANTHER" id="PTHR45436:SF5">
    <property type="entry name" value="SENSOR HISTIDINE KINASE TRCS"/>
    <property type="match status" value="1"/>
</dbReference>
<dbReference type="AlphaFoldDB" id="A0A7Y0TZQ5"/>
<keyword evidence="8 9" id="KW-1133">Transmembrane helix</keyword>
<dbReference type="CDD" id="cd00082">
    <property type="entry name" value="HisKA"/>
    <property type="match status" value="1"/>
</dbReference>
<feature type="transmembrane region" description="Helical" evidence="9">
    <location>
        <begin position="159"/>
        <end position="178"/>
    </location>
</feature>
<dbReference type="InterPro" id="IPR036890">
    <property type="entry name" value="HATPase_C_sf"/>
</dbReference>
<evidence type="ECO:0000259" key="10">
    <source>
        <dbReference type="PROSITE" id="PS50109"/>
    </source>
</evidence>
<dbReference type="Gene3D" id="1.10.287.130">
    <property type="match status" value="1"/>
</dbReference>
<comment type="subcellular location">
    <subcellularLocation>
        <location evidence="2">Cell membrane</location>
    </subcellularLocation>
</comment>
<dbReference type="InterPro" id="IPR005467">
    <property type="entry name" value="His_kinase_dom"/>
</dbReference>
<evidence type="ECO:0000256" key="3">
    <source>
        <dbReference type="ARBA" id="ARBA00012438"/>
    </source>
</evidence>
<dbReference type="Pfam" id="PF00512">
    <property type="entry name" value="HisKA"/>
    <property type="match status" value="1"/>
</dbReference>
<name>A0A7Y0TZQ5_9ACTO</name>
<dbReference type="GO" id="GO:0000155">
    <property type="term" value="F:phosphorelay sensor kinase activity"/>
    <property type="evidence" value="ECO:0007669"/>
    <property type="project" value="InterPro"/>
</dbReference>
<accession>A0A7Y0TZQ5</accession>
<dbReference type="SUPFAM" id="SSF55874">
    <property type="entry name" value="ATPase domain of HSP90 chaperone/DNA topoisomerase II/histidine kinase"/>
    <property type="match status" value="1"/>
</dbReference>
<organism evidence="11 12">
    <name type="scientific">Mobiluncus mulieris</name>
    <dbReference type="NCBI Taxonomy" id="2052"/>
    <lineage>
        <taxon>Bacteria</taxon>
        <taxon>Bacillati</taxon>
        <taxon>Actinomycetota</taxon>
        <taxon>Actinomycetes</taxon>
        <taxon>Actinomycetales</taxon>
        <taxon>Actinomycetaceae</taxon>
        <taxon>Mobiluncus</taxon>
    </lineage>
</organism>
<sequence>MAPFHQILRRFALGFLITLTALVATSVTLYAVYMHIIVNRLLEPAVPSVLAQTADSLKLKRGEYELAPAARQQLMKAAAWAMLLDKQSGEVTWRYHVPPEIHTRYTLTDVAKFSRGYLQDYPVFTWEHPGGLLVVGYPRDSFAKQLSNYIPTAAYQSLIPFWAVLIPANLTVLFLLYFGAQKRLGQAVTPLVAGIGELSRGQTVQLAERAPFSTLAQEINTVSAALQKRDTARANWIAGVSHDIRTPLSVIIGSAATLEKTTENPEVAQKARQIMAHGERIKNLVNDLNLASRLDYEMQPLRLESVPVAPLLRSIAADFLDRGYDGLYDIECEIDFASDICVTGDASLLQRAVENLVTNAIVHNPQGCQIRLEARMAPHEIIITITDNGTGVSAEKLRQLETRPHYWHCDTPAEQPQHGLGLLLVNQIIAAHHATMRLSGREGGGFAVELHLSPSAPPPS</sequence>
<evidence type="ECO:0000256" key="5">
    <source>
        <dbReference type="ARBA" id="ARBA00022679"/>
    </source>
</evidence>
<dbReference type="Proteomes" id="UP000575397">
    <property type="component" value="Unassembled WGS sequence"/>
</dbReference>
<comment type="caution">
    <text evidence="11">The sequence shown here is derived from an EMBL/GenBank/DDBJ whole genome shotgun (WGS) entry which is preliminary data.</text>
</comment>
<dbReference type="InterPro" id="IPR003594">
    <property type="entry name" value="HATPase_dom"/>
</dbReference>
<proteinExistence type="predicted"/>
<gene>
    <name evidence="11" type="ORF">HHJ77_10560</name>
</gene>
<evidence type="ECO:0000256" key="2">
    <source>
        <dbReference type="ARBA" id="ARBA00004236"/>
    </source>
</evidence>
<keyword evidence="4" id="KW-0597">Phosphoprotein</keyword>
<dbReference type="PANTHER" id="PTHR45436">
    <property type="entry name" value="SENSOR HISTIDINE KINASE YKOH"/>
    <property type="match status" value="1"/>
</dbReference>
<keyword evidence="7 11" id="KW-0418">Kinase</keyword>
<protein>
    <recommendedName>
        <fullName evidence="3">histidine kinase</fullName>
        <ecNumber evidence="3">2.7.13.3</ecNumber>
    </recommendedName>
</protein>
<dbReference type="Pfam" id="PF02518">
    <property type="entry name" value="HATPase_c"/>
    <property type="match status" value="1"/>
</dbReference>
<reference evidence="11 12" key="1">
    <citation type="submission" date="2020-04" db="EMBL/GenBank/DDBJ databases">
        <title>Antimicrobial susceptibility and clonality of vaginal-derived multi-drug resistant Mobiluncus isolates in China.</title>
        <authorList>
            <person name="Zhang X."/>
        </authorList>
    </citation>
    <scope>NUCLEOTIDE SEQUENCE [LARGE SCALE GENOMIC DNA]</scope>
    <source>
        <strain evidence="11 12">12</strain>
    </source>
</reference>
<dbReference type="InterPro" id="IPR003661">
    <property type="entry name" value="HisK_dim/P_dom"/>
</dbReference>
<keyword evidence="5" id="KW-0808">Transferase</keyword>
<evidence type="ECO:0000256" key="9">
    <source>
        <dbReference type="SAM" id="Phobius"/>
    </source>
</evidence>
<dbReference type="RefSeq" id="WP_169757653.1">
    <property type="nucleotide sequence ID" value="NZ_CAMUNX010000009.1"/>
</dbReference>
<evidence type="ECO:0000313" key="12">
    <source>
        <dbReference type="Proteomes" id="UP000575397"/>
    </source>
</evidence>
<keyword evidence="9" id="KW-0472">Membrane</keyword>
<dbReference type="CDD" id="cd00075">
    <property type="entry name" value="HATPase"/>
    <property type="match status" value="1"/>
</dbReference>
<evidence type="ECO:0000256" key="6">
    <source>
        <dbReference type="ARBA" id="ARBA00022692"/>
    </source>
</evidence>
<evidence type="ECO:0000256" key="1">
    <source>
        <dbReference type="ARBA" id="ARBA00000085"/>
    </source>
</evidence>